<protein>
    <recommendedName>
        <fullName evidence="3">Lysine N-acyltransferase MbtK</fullName>
    </recommendedName>
    <alternativeName>
        <fullName evidence="4">Mycobactin synthase protein K</fullName>
    </alternativeName>
</protein>
<dbReference type="PANTHER" id="PTHR31438">
    <property type="entry name" value="LYSINE N-ACYLTRANSFERASE C17G9.06C-RELATED"/>
    <property type="match status" value="1"/>
</dbReference>
<dbReference type="PANTHER" id="PTHR31438:SF1">
    <property type="entry name" value="LYSINE N-ACYLTRANSFERASE C17G9.06C-RELATED"/>
    <property type="match status" value="1"/>
</dbReference>
<dbReference type="GO" id="GO:0019290">
    <property type="term" value="P:siderophore biosynthetic process"/>
    <property type="evidence" value="ECO:0007669"/>
    <property type="project" value="InterPro"/>
</dbReference>
<comment type="function">
    <text evidence="1">Acyltransferase required for the direct transfer of medium- to long-chain fatty acyl moieties from a carrier protein (MbtL) on to the epsilon-amino group of lysine residue in the mycobactin core.</text>
</comment>
<evidence type="ECO:0000313" key="7">
    <source>
        <dbReference type="Proteomes" id="UP001285636"/>
    </source>
</evidence>
<dbReference type="RefSeq" id="WP_323465994.1">
    <property type="nucleotide sequence ID" value="NZ_CP144224.1"/>
</dbReference>
<evidence type="ECO:0000256" key="1">
    <source>
        <dbReference type="ARBA" id="ARBA00003818"/>
    </source>
</evidence>
<organism evidence="6 7">
    <name type="scientific">Alkalihalophilus pseudofirmus</name>
    <name type="common">Bacillus pseudofirmus</name>
    <dbReference type="NCBI Taxonomy" id="79885"/>
    <lineage>
        <taxon>Bacteria</taxon>
        <taxon>Bacillati</taxon>
        <taxon>Bacillota</taxon>
        <taxon>Bacilli</taxon>
        <taxon>Bacillales</taxon>
        <taxon>Bacillaceae</taxon>
        <taxon>Alkalihalophilus</taxon>
    </lineage>
</organism>
<dbReference type="Gene3D" id="3.40.630.30">
    <property type="match status" value="1"/>
</dbReference>
<accession>A0AAJ2NLN3</accession>
<evidence type="ECO:0000313" key="6">
    <source>
        <dbReference type="EMBL" id="MDV2884493.1"/>
    </source>
</evidence>
<dbReference type="InterPro" id="IPR019432">
    <property type="entry name" value="Acyltransferase_MbtK/IucB-like"/>
</dbReference>
<dbReference type="Pfam" id="PF13523">
    <property type="entry name" value="Acetyltransf_8"/>
    <property type="match status" value="1"/>
</dbReference>
<feature type="domain" description="Acyltransferase MbtK/IucB-like conserved" evidence="5">
    <location>
        <begin position="15"/>
        <end position="62"/>
    </location>
</feature>
<comment type="caution">
    <text evidence="6">The sequence shown here is derived from an EMBL/GenBank/DDBJ whole genome shotgun (WGS) entry which is preliminary data.</text>
</comment>
<dbReference type="InterPro" id="IPR016181">
    <property type="entry name" value="Acyl_CoA_acyltransferase"/>
</dbReference>
<name>A0AAJ2NLN3_ALKPS</name>
<sequence>MNTREGEFDHLITFREVEFDKDVARLHEWHHKPHVIPFWQQNFPYDQYQTHLKKLLADTHQTLYIGELDGIPMCYWESYWASDDVIANYYDADETDQGIHLLIGPECYLGRGLALPILRAMTAYQFTEEQTMRIVAEPDIRNKKMIHVFNKCGFIPIKEIDLPDKKGLLMVCEREVFYRRWKDVPFRNGQCV</sequence>
<evidence type="ECO:0000256" key="3">
    <source>
        <dbReference type="ARBA" id="ARBA00020586"/>
    </source>
</evidence>
<evidence type="ECO:0000256" key="2">
    <source>
        <dbReference type="ARBA" id="ARBA00004924"/>
    </source>
</evidence>
<reference evidence="6" key="1">
    <citation type="submission" date="2023-10" db="EMBL/GenBank/DDBJ databases">
        <title>Screening of Alkalihalophilus pseudofirmusBZ-TG-HK211 and Its Alleviation of Salt Stress on Rapeseed Growth.</title>
        <authorList>
            <person name="Zhao B."/>
            <person name="Guo T."/>
        </authorList>
    </citation>
    <scope>NUCLEOTIDE SEQUENCE</scope>
    <source>
        <strain evidence="6">BZ-TG-HK211</strain>
    </source>
</reference>
<dbReference type="GO" id="GO:0016410">
    <property type="term" value="F:N-acyltransferase activity"/>
    <property type="evidence" value="ECO:0007669"/>
    <property type="project" value="TreeGrafter"/>
</dbReference>
<keyword evidence="6" id="KW-0808">Transferase</keyword>
<evidence type="ECO:0000259" key="5">
    <source>
        <dbReference type="SMART" id="SM01006"/>
    </source>
</evidence>
<comment type="pathway">
    <text evidence="2">Siderophore biosynthesis.</text>
</comment>
<dbReference type="EMBL" id="JAWJAY010000001">
    <property type="protein sequence ID" value="MDV2884493.1"/>
    <property type="molecule type" value="Genomic_DNA"/>
</dbReference>
<dbReference type="Proteomes" id="UP001285636">
    <property type="component" value="Unassembled WGS sequence"/>
</dbReference>
<proteinExistence type="predicted"/>
<dbReference type="AlphaFoldDB" id="A0AAJ2NLN3"/>
<dbReference type="SMART" id="SM01006">
    <property type="entry name" value="AlcB"/>
    <property type="match status" value="1"/>
</dbReference>
<gene>
    <name evidence="6" type="ORF">RYX45_04830</name>
</gene>
<dbReference type="SUPFAM" id="SSF55729">
    <property type="entry name" value="Acyl-CoA N-acyltransferases (Nat)"/>
    <property type="match status" value="1"/>
</dbReference>
<evidence type="ECO:0000256" key="4">
    <source>
        <dbReference type="ARBA" id="ARBA00031122"/>
    </source>
</evidence>
<keyword evidence="6" id="KW-0012">Acyltransferase</keyword>